<feature type="chain" id="PRO_5028976007" description="Alpha,alpha-trehalase" evidence="1">
    <location>
        <begin position="28"/>
        <end position="440"/>
    </location>
</feature>
<dbReference type="EMBL" id="AP023322">
    <property type="protein sequence ID" value="BCI61844.1"/>
    <property type="molecule type" value="Genomic_DNA"/>
</dbReference>
<dbReference type="RefSeq" id="WP_200755386.1">
    <property type="nucleotide sequence ID" value="NZ_AP023322.1"/>
</dbReference>
<feature type="signal peptide" evidence="1">
    <location>
        <begin position="1"/>
        <end position="27"/>
    </location>
</feature>
<dbReference type="PANTHER" id="PTHR23403:SF6">
    <property type="entry name" value="CYTOSOLIC NEUTRAL TREHALASE-RELATED"/>
    <property type="match status" value="1"/>
</dbReference>
<proteinExistence type="predicted"/>
<protein>
    <recommendedName>
        <fullName evidence="4">Alpha,alpha-trehalase</fullName>
    </recommendedName>
</protein>
<evidence type="ECO:0000313" key="3">
    <source>
        <dbReference type="Proteomes" id="UP000594042"/>
    </source>
</evidence>
<reference evidence="3" key="1">
    <citation type="submission" date="2020-07" db="EMBL/GenBank/DDBJ databases">
        <title>Complete genome sequencing of Coprobacter sp. strain 2CBH44.</title>
        <authorList>
            <person name="Sakamoto M."/>
            <person name="Murakami T."/>
            <person name="Mori H."/>
        </authorList>
    </citation>
    <scope>NUCLEOTIDE SEQUENCE [LARGE SCALE GENOMIC DNA]</scope>
    <source>
        <strain evidence="3">2CBH44</strain>
    </source>
</reference>
<dbReference type="InterPro" id="IPR001661">
    <property type="entry name" value="Glyco_hydro_37"/>
</dbReference>
<name>A0A7G1HTU4_9BACT</name>
<dbReference type="PRINTS" id="PR00744">
    <property type="entry name" value="GLHYDRLASE37"/>
</dbReference>
<keyword evidence="3" id="KW-1185">Reference proteome</keyword>
<evidence type="ECO:0000256" key="1">
    <source>
        <dbReference type="SAM" id="SignalP"/>
    </source>
</evidence>
<dbReference type="SUPFAM" id="SSF48208">
    <property type="entry name" value="Six-hairpin glycosidases"/>
    <property type="match status" value="1"/>
</dbReference>
<dbReference type="Pfam" id="PF01204">
    <property type="entry name" value="Trehalase"/>
    <property type="match status" value="1"/>
</dbReference>
<keyword evidence="1" id="KW-0732">Signal</keyword>
<dbReference type="AlphaFoldDB" id="A0A7G1HTU4"/>
<dbReference type="GO" id="GO:0005993">
    <property type="term" value="P:trehalose catabolic process"/>
    <property type="evidence" value="ECO:0007669"/>
    <property type="project" value="TreeGrafter"/>
</dbReference>
<dbReference type="PANTHER" id="PTHR23403">
    <property type="entry name" value="TREHALASE"/>
    <property type="match status" value="1"/>
</dbReference>
<dbReference type="Proteomes" id="UP000594042">
    <property type="component" value="Chromosome"/>
</dbReference>
<evidence type="ECO:0000313" key="2">
    <source>
        <dbReference type="EMBL" id="BCI61844.1"/>
    </source>
</evidence>
<dbReference type="InterPro" id="IPR008928">
    <property type="entry name" value="6-hairpin_glycosidase_sf"/>
</dbReference>
<sequence>MTYRFTDTKMKKTITILAMAWAAFSRAQIPDEAKNLKAYIDRDMPKTVRVCTADTVGNFALPYPFSVPCIVNGFQNMFYWDTYFTNVGLLLDGNTGQAKNNIDNILAMIERFGYMPNATCEGMLNRSQPPYASMMVREVYEATRDKAWLARACKALEKEYGFWMTRRMTPSGLNRYSNNADKASLMAFYNYIVGRLGLNPAHYTDDEERCAVASHFLAEAESGWDFNPRFDSRCEDHNPVDLNANLYAYERNFAYFYKELGLRGAKNWEKLAARRKALLDEMCLDPRDGLYYDYDYVNRRRSPVLSAAVFSTLFAKLAGKKQARAIYRNLSRLECANGVAACEKGDRRRVYQWDYPNGWAALNYLAIKGLDSYGYRKAARRIAGKYVHSMADIYKRTGNLWEKYNAVSGSTDVKDEYAMPGAFMGWTAGVYIFAFDYYYK</sequence>
<dbReference type="InterPro" id="IPR012341">
    <property type="entry name" value="6hp_glycosidase-like_sf"/>
</dbReference>
<dbReference type="KEGG" id="copr:Cop2CBH44_01970"/>
<dbReference type="Gene3D" id="1.50.10.10">
    <property type="match status" value="1"/>
</dbReference>
<gene>
    <name evidence="2" type="ORF">Cop2CBH44_01970</name>
</gene>
<dbReference type="GO" id="GO:0004555">
    <property type="term" value="F:alpha,alpha-trehalase activity"/>
    <property type="evidence" value="ECO:0007669"/>
    <property type="project" value="InterPro"/>
</dbReference>
<accession>A0A7G1HTU4</accession>
<organism evidence="2 3">
    <name type="scientific">Coprobacter secundus subsp. similis</name>
    <dbReference type="NCBI Taxonomy" id="2751153"/>
    <lineage>
        <taxon>Bacteria</taxon>
        <taxon>Pseudomonadati</taxon>
        <taxon>Bacteroidota</taxon>
        <taxon>Bacteroidia</taxon>
        <taxon>Bacteroidales</taxon>
        <taxon>Barnesiellaceae</taxon>
        <taxon>Coprobacter</taxon>
    </lineage>
</organism>
<evidence type="ECO:0008006" key="4">
    <source>
        <dbReference type="Google" id="ProtNLM"/>
    </source>
</evidence>